<feature type="transmembrane region" description="Helical" evidence="1">
    <location>
        <begin position="12"/>
        <end position="32"/>
    </location>
</feature>
<accession>A0ABV8RU67</accession>
<dbReference type="PANTHER" id="PTHR34219">
    <property type="entry name" value="IRON-REGULATED INNER MEMBRANE PROTEIN-RELATED"/>
    <property type="match status" value="1"/>
</dbReference>
<reference evidence="3" key="1">
    <citation type="journal article" date="2019" name="Int. J. Syst. Evol. Microbiol.">
        <title>The Global Catalogue of Microorganisms (GCM) 10K type strain sequencing project: providing services to taxonomists for standard genome sequencing and annotation.</title>
        <authorList>
            <consortium name="The Broad Institute Genomics Platform"/>
            <consortium name="The Broad Institute Genome Sequencing Center for Infectious Disease"/>
            <person name="Wu L."/>
            <person name="Ma J."/>
        </authorList>
    </citation>
    <scope>NUCLEOTIDE SEQUENCE [LARGE SCALE GENOMIC DNA]</scope>
    <source>
        <strain evidence="3">CGMCC 1.12989</strain>
    </source>
</reference>
<sequence>MHEFWITLHRWSGLFMVLFLTIAGVTGCILVFRGPIDRELNPGLYRLHAASGPTTPDVAVAAVHAYQAGHRDEQVVQFPLNVPANRALPVKVAARPGAPAPATDEVFLDPADGSVIGRRASGPGWDRAHFIAGVSDLHFTLLAGTWGRWLLGVVALVWLISNFIGAWLTWPQRPPYWKQWKRNWQFRRSSAMPRLLLDLHRASGLWLLPALIVLAFTSAALNFFSEAWEPAVTAISPLERNLFDHEAPFPEGTSPTLRFADGLAAAKAQAARDGLAWQPAAMLYLPEWNFYGVKFTPDGILDYRDLGPVDYYFDAHSRRFAHEVNPYDDSTGLAAIRILYPLHSGEIFGGATVAVIFLAGLTTVGQGVTGVYVWWKKRKSRVARLRAARAKDRNGLPTP</sequence>
<organism evidence="2 3">
    <name type="scientific">Novosphingobium tardum</name>
    <dbReference type="NCBI Taxonomy" id="1538021"/>
    <lineage>
        <taxon>Bacteria</taxon>
        <taxon>Pseudomonadati</taxon>
        <taxon>Pseudomonadota</taxon>
        <taxon>Alphaproteobacteria</taxon>
        <taxon>Sphingomonadales</taxon>
        <taxon>Sphingomonadaceae</taxon>
        <taxon>Novosphingobium</taxon>
    </lineage>
</organism>
<name>A0ABV8RU67_9SPHN</name>
<gene>
    <name evidence="2" type="ORF">ACFO0A_14405</name>
</gene>
<dbReference type="EMBL" id="JBHSDR010000008">
    <property type="protein sequence ID" value="MFC4296245.1"/>
    <property type="molecule type" value="Genomic_DNA"/>
</dbReference>
<dbReference type="InterPro" id="IPR005625">
    <property type="entry name" value="PepSY-ass_TM"/>
</dbReference>
<keyword evidence="1" id="KW-0472">Membrane</keyword>
<dbReference type="Pfam" id="PF03929">
    <property type="entry name" value="PepSY_TM"/>
    <property type="match status" value="1"/>
</dbReference>
<evidence type="ECO:0000313" key="3">
    <source>
        <dbReference type="Proteomes" id="UP001595828"/>
    </source>
</evidence>
<keyword evidence="1" id="KW-1133">Transmembrane helix</keyword>
<dbReference type="Proteomes" id="UP001595828">
    <property type="component" value="Unassembled WGS sequence"/>
</dbReference>
<evidence type="ECO:0000256" key="1">
    <source>
        <dbReference type="SAM" id="Phobius"/>
    </source>
</evidence>
<feature type="transmembrane region" description="Helical" evidence="1">
    <location>
        <begin position="347"/>
        <end position="375"/>
    </location>
</feature>
<proteinExistence type="predicted"/>
<dbReference type="RefSeq" id="WP_379539766.1">
    <property type="nucleotide sequence ID" value="NZ_JBHSDR010000008.1"/>
</dbReference>
<dbReference type="PANTHER" id="PTHR34219:SF5">
    <property type="entry name" value="BLR4505 PROTEIN"/>
    <property type="match status" value="1"/>
</dbReference>
<keyword evidence="1" id="KW-0812">Transmembrane</keyword>
<evidence type="ECO:0000313" key="2">
    <source>
        <dbReference type="EMBL" id="MFC4296245.1"/>
    </source>
</evidence>
<protein>
    <submittedName>
        <fullName evidence="2">PepSY-associated TM helix domain-containing protein</fullName>
    </submittedName>
</protein>
<keyword evidence="3" id="KW-1185">Reference proteome</keyword>
<comment type="caution">
    <text evidence="2">The sequence shown here is derived from an EMBL/GenBank/DDBJ whole genome shotgun (WGS) entry which is preliminary data.</text>
</comment>
<feature type="transmembrane region" description="Helical" evidence="1">
    <location>
        <begin position="204"/>
        <end position="224"/>
    </location>
</feature>
<feature type="transmembrane region" description="Helical" evidence="1">
    <location>
        <begin position="149"/>
        <end position="170"/>
    </location>
</feature>